<evidence type="ECO:0000256" key="4">
    <source>
        <dbReference type="ARBA" id="ARBA00022691"/>
    </source>
</evidence>
<dbReference type="Ensembl" id="ENSLLET00000020106.1">
    <property type="protein sequence ID" value="ENSLLEP00000019349.1"/>
    <property type="gene ID" value="ENSLLEG00000012223.1"/>
</dbReference>
<dbReference type="PANTHER" id="PTHR12133">
    <property type="entry name" value="TRNA (ADENINE(58)-N(1))-METHYLTRANSFERASE"/>
    <property type="match status" value="1"/>
</dbReference>
<evidence type="ECO:0000256" key="5">
    <source>
        <dbReference type="ARBA" id="ARBA00022694"/>
    </source>
</evidence>
<dbReference type="InterPro" id="IPR054151">
    <property type="entry name" value="TR61B_FKBP-like"/>
</dbReference>
<sequence>MRRVTPWKLIAAIAKKSFPNWETGQDICPVSPAPTESTRFWKLTCSCRFRLSPDNDVTRPMLLAICRVPVHAGLPGAGCGRLSSNWGFISHRDIEGKLPGQRFRTSTGTEFLLKRPTLEEYVTMMKRGPTISYPKDTAAMLLMMDVNPGDTVLEAGSGSGGLSLFLSRAVGAAGRVYSFDVRADHHAIAKKNFQRWRDAWEHRSREPWPENVTFINKDIASALPDIKPVAFDSVALDMLNPQVALPTILPNLKQGAVCAVYLANITQVIDLLEGIRSCQLSMVCEKIVEVSWKDWLVAPSVRKDGSVSQRLKPENNVESFQEGVTPDEHQESDRDDEESSSEVKPFGQVPYIARPLPWQAGHTAFLVQLRKFRPAQTQTEPEEPS</sequence>
<feature type="region of interest" description="Disordered" evidence="7">
    <location>
        <begin position="307"/>
        <end position="346"/>
    </location>
</feature>
<dbReference type="PANTHER" id="PTHR12133:SF1">
    <property type="entry name" value="TRNA (ADENINE(58)-N(1))-METHYLTRANSFERASE, MITOCHONDRIAL"/>
    <property type="match status" value="1"/>
</dbReference>
<accession>A0A8C5MUM2</accession>
<evidence type="ECO:0000256" key="1">
    <source>
        <dbReference type="ARBA" id="ARBA00012796"/>
    </source>
</evidence>
<dbReference type="InterPro" id="IPR014816">
    <property type="entry name" value="tRNA_MeTrfase_Gcd14"/>
</dbReference>
<feature type="domain" description="TR61B FKBP-like" evidence="9">
    <location>
        <begin position="80"/>
        <end position="108"/>
    </location>
</feature>
<protein>
    <recommendedName>
        <fullName evidence="1">tRNA (adenine(58)-N(1))-methyltransferase</fullName>
        <ecNumber evidence="1">2.1.1.220</ecNumber>
    </recommendedName>
</protein>
<keyword evidence="5" id="KW-0819">tRNA processing</keyword>
<keyword evidence="11" id="KW-1185">Reference proteome</keyword>
<dbReference type="SMR" id="A0A8C5MUM2"/>
<evidence type="ECO:0000256" key="3">
    <source>
        <dbReference type="ARBA" id="ARBA00022679"/>
    </source>
</evidence>
<name>A0A8C5MUM2_9ANUR</name>
<proteinExistence type="predicted"/>
<dbReference type="CDD" id="cd02440">
    <property type="entry name" value="AdoMet_MTases"/>
    <property type="match status" value="1"/>
</dbReference>
<evidence type="ECO:0000313" key="10">
    <source>
        <dbReference type="Ensembl" id="ENSLLEP00000019349.1"/>
    </source>
</evidence>
<reference evidence="10" key="1">
    <citation type="submission" date="2025-08" db="UniProtKB">
        <authorList>
            <consortium name="Ensembl"/>
        </authorList>
    </citation>
    <scope>IDENTIFICATION</scope>
</reference>
<dbReference type="Gene3D" id="3.40.50.150">
    <property type="entry name" value="Vaccinia Virus protein VP39"/>
    <property type="match status" value="1"/>
</dbReference>
<dbReference type="Pfam" id="PF08704">
    <property type="entry name" value="GCD14"/>
    <property type="match status" value="1"/>
</dbReference>
<dbReference type="FunFam" id="3.40.50.150:FF:000181">
    <property type="entry name" value="tRNA (Adenine(58)-N(1))-methyltransferase, mitochondrial isoform X4"/>
    <property type="match status" value="1"/>
</dbReference>
<dbReference type="GO" id="GO:0160107">
    <property type="term" value="F:tRNA (adenine(58)-N1)-methyltransferase activity"/>
    <property type="evidence" value="ECO:0007669"/>
    <property type="project" value="UniProtKB-EC"/>
</dbReference>
<dbReference type="AlphaFoldDB" id="A0A8C5MUM2"/>
<keyword evidence="3" id="KW-0808">Transferase</keyword>
<reference evidence="10" key="2">
    <citation type="submission" date="2025-09" db="UniProtKB">
        <authorList>
            <consortium name="Ensembl"/>
        </authorList>
    </citation>
    <scope>IDENTIFICATION</scope>
</reference>
<evidence type="ECO:0000256" key="2">
    <source>
        <dbReference type="ARBA" id="ARBA00022603"/>
    </source>
</evidence>
<dbReference type="GO" id="GO:0031515">
    <property type="term" value="C:tRNA (m1A) methyltransferase complex"/>
    <property type="evidence" value="ECO:0007669"/>
    <property type="project" value="InterPro"/>
</dbReference>
<dbReference type="PROSITE" id="PS51620">
    <property type="entry name" value="SAM_TRM61"/>
    <property type="match status" value="1"/>
</dbReference>
<dbReference type="GeneTree" id="ENSGT00940000154239"/>
<dbReference type="FunFam" id="3.10.330.20:FF:000003">
    <property type="entry name" value="tRNA (Adenine(58)-N(1))-methyltransferase, mitochondrial isoform X1"/>
    <property type="match status" value="1"/>
</dbReference>
<dbReference type="Pfam" id="PF21985">
    <property type="entry name" value="TR61B_FKBP-like"/>
    <property type="match status" value="1"/>
</dbReference>
<dbReference type="SUPFAM" id="SSF53335">
    <property type="entry name" value="S-adenosyl-L-methionine-dependent methyltransferases"/>
    <property type="match status" value="1"/>
</dbReference>
<keyword evidence="2" id="KW-0489">Methyltransferase</keyword>
<dbReference type="InterPro" id="IPR029063">
    <property type="entry name" value="SAM-dependent_MTases_sf"/>
</dbReference>
<dbReference type="GO" id="GO:0005739">
    <property type="term" value="C:mitochondrion"/>
    <property type="evidence" value="ECO:0007669"/>
    <property type="project" value="TreeGrafter"/>
</dbReference>
<evidence type="ECO:0000259" key="8">
    <source>
        <dbReference type="Pfam" id="PF08704"/>
    </source>
</evidence>
<dbReference type="GO" id="GO:0030488">
    <property type="term" value="P:tRNA methylation"/>
    <property type="evidence" value="ECO:0007669"/>
    <property type="project" value="InterPro"/>
</dbReference>
<keyword evidence="4" id="KW-0949">S-adenosyl-L-methionine</keyword>
<dbReference type="OrthoDB" id="5585464at2759"/>
<feature type="domain" description="tRNA (adenine(58)-N(1))-methyltransferase catalytic subunit TRM61 C-terminal" evidence="8">
    <location>
        <begin position="116"/>
        <end position="367"/>
    </location>
</feature>
<dbReference type="Gene3D" id="3.10.330.20">
    <property type="match status" value="1"/>
</dbReference>
<gene>
    <name evidence="10" type="primary">TRMT61B</name>
</gene>
<evidence type="ECO:0000259" key="9">
    <source>
        <dbReference type="Pfam" id="PF21985"/>
    </source>
</evidence>
<organism evidence="10 11">
    <name type="scientific">Leptobrachium leishanense</name>
    <name type="common">Leishan spiny toad</name>
    <dbReference type="NCBI Taxonomy" id="445787"/>
    <lineage>
        <taxon>Eukaryota</taxon>
        <taxon>Metazoa</taxon>
        <taxon>Chordata</taxon>
        <taxon>Craniata</taxon>
        <taxon>Vertebrata</taxon>
        <taxon>Euteleostomi</taxon>
        <taxon>Amphibia</taxon>
        <taxon>Batrachia</taxon>
        <taxon>Anura</taxon>
        <taxon>Pelobatoidea</taxon>
        <taxon>Megophryidae</taxon>
        <taxon>Leptobrachium</taxon>
    </lineage>
</organism>
<dbReference type="Proteomes" id="UP000694569">
    <property type="component" value="Unplaced"/>
</dbReference>
<evidence type="ECO:0000256" key="6">
    <source>
        <dbReference type="ARBA" id="ARBA00048481"/>
    </source>
</evidence>
<dbReference type="InterPro" id="IPR049470">
    <property type="entry name" value="TRM61_C"/>
</dbReference>
<dbReference type="EC" id="2.1.1.220" evidence="1"/>
<evidence type="ECO:0000313" key="11">
    <source>
        <dbReference type="Proteomes" id="UP000694569"/>
    </source>
</evidence>
<evidence type="ECO:0000256" key="7">
    <source>
        <dbReference type="SAM" id="MobiDB-lite"/>
    </source>
</evidence>
<comment type="catalytic activity">
    <reaction evidence="6">
        <text>an adenosine in mRNA + S-adenosyl-L-methionine = an N(1)-methyladenosine in mRNA + S-adenosyl-L-homocysteine + H(+)</text>
        <dbReference type="Rhea" id="RHEA:55392"/>
        <dbReference type="Rhea" id="RHEA-COMP:12414"/>
        <dbReference type="Rhea" id="RHEA-COMP:12415"/>
        <dbReference type="ChEBI" id="CHEBI:15378"/>
        <dbReference type="ChEBI" id="CHEBI:57856"/>
        <dbReference type="ChEBI" id="CHEBI:59789"/>
        <dbReference type="ChEBI" id="CHEBI:74411"/>
        <dbReference type="ChEBI" id="CHEBI:74491"/>
    </reaction>
</comment>